<dbReference type="Proteomes" id="UP001601444">
    <property type="component" value="Unassembled WGS sequence"/>
</dbReference>
<evidence type="ECO:0000256" key="1">
    <source>
        <dbReference type="SAM" id="Phobius"/>
    </source>
</evidence>
<evidence type="ECO:0000313" key="3">
    <source>
        <dbReference type="Proteomes" id="UP001601444"/>
    </source>
</evidence>
<proteinExistence type="predicted"/>
<keyword evidence="1" id="KW-0472">Membrane</keyword>
<feature type="transmembrane region" description="Helical" evidence="1">
    <location>
        <begin position="107"/>
        <end position="126"/>
    </location>
</feature>
<keyword evidence="3" id="KW-1185">Reference proteome</keyword>
<accession>A0ABW6PVL3</accession>
<gene>
    <name evidence="2" type="ORF">ACFYTF_26575</name>
</gene>
<dbReference type="EMBL" id="JBIAMX010000021">
    <property type="protein sequence ID" value="MFF0546404.1"/>
    <property type="molecule type" value="Genomic_DNA"/>
</dbReference>
<comment type="caution">
    <text evidence="2">The sequence shown here is derived from an EMBL/GenBank/DDBJ whole genome shotgun (WGS) entry which is preliminary data.</text>
</comment>
<sequence>MICPHCSQNLLRRERGNRTCSKCRRVFALEPKESPLGLHDIRVRTLAERLGDGGRLRYTLPQLWYAAARKRLPDPRKTFTALRIGLTVPLIVLTIVAAAIGSWPVPAVLAAGAGLIVAAQPALSAVRPRYLRRAPVRVPVSYERFREEVIGRWVKVYGALPPGAVADGSVVPPAPPRPRVAVLCPDRAVLVCLAANEVGRTRGMALADRLDRLPPGVPVLVLHDASAPGTAFARDARAALRGRAVPVGLAPRAVLGKPNAMRLRDGRPGAEELRRLRDLPLSEAETAWLAEGWWSPLAAVPPARLLAALDSATERAHRGTDPDQRAAHAVGFLTWPSR</sequence>
<keyword evidence="1" id="KW-0812">Transmembrane</keyword>
<name>A0ABW6PVL3_9NOCA</name>
<organism evidence="2 3">
    <name type="scientific">Nocardia thailandica</name>
    <dbReference type="NCBI Taxonomy" id="257275"/>
    <lineage>
        <taxon>Bacteria</taxon>
        <taxon>Bacillati</taxon>
        <taxon>Actinomycetota</taxon>
        <taxon>Actinomycetes</taxon>
        <taxon>Mycobacteriales</taxon>
        <taxon>Nocardiaceae</taxon>
        <taxon>Nocardia</taxon>
    </lineage>
</organism>
<evidence type="ECO:0000313" key="2">
    <source>
        <dbReference type="EMBL" id="MFF0546404.1"/>
    </source>
</evidence>
<reference evidence="2 3" key="1">
    <citation type="submission" date="2024-10" db="EMBL/GenBank/DDBJ databases">
        <title>The Natural Products Discovery Center: Release of the First 8490 Sequenced Strains for Exploring Actinobacteria Biosynthetic Diversity.</title>
        <authorList>
            <person name="Kalkreuter E."/>
            <person name="Kautsar S.A."/>
            <person name="Yang D."/>
            <person name="Bader C.D."/>
            <person name="Teijaro C.N."/>
            <person name="Fluegel L."/>
            <person name="Davis C.M."/>
            <person name="Simpson J.R."/>
            <person name="Lauterbach L."/>
            <person name="Steele A.D."/>
            <person name="Gui C."/>
            <person name="Meng S."/>
            <person name="Li G."/>
            <person name="Viehrig K."/>
            <person name="Ye F."/>
            <person name="Su P."/>
            <person name="Kiefer A.F."/>
            <person name="Nichols A."/>
            <person name="Cepeda A.J."/>
            <person name="Yan W."/>
            <person name="Fan B."/>
            <person name="Jiang Y."/>
            <person name="Adhikari A."/>
            <person name="Zheng C.-J."/>
            <person name="Schuster L."/>
            <person name="Cowan T.M."/>
            <person name="Smanski M.J."/>
            <person name="Chevrette M.G."/>
            <person name="De Carvalho L.P.S."/>
            <person name="Shen B."/>
        </authorList>
    </citation>
    <scope>NUCLEOTIDE SEQUENCE [LARGE SCALE GENOMIC DNA]</scope>
    <source>
        <strain evidence="2 3">NPDC004045</strain>
    </source>
</reference>
<dbReference type="RefSeq" id="WP_387702763.1">
    <property type="nucleotide sequence ID" value="NZ_JBIAMX010000021.1"/>
</dbReference>
<keyword evidence="1" id="KW-1133">Transmembrane helix</keyword>
<feature type="transmembrane region" description="Helical" evidence="1">
    <location>
        <begin position="79"/>
        <end position="101"/>
    </location>
</feature>
<protein>
    <submittedName>
        <fullName evidence="2">Uncharacterized protein</fullName>
    </submittedName>
</protein>